<dbReference type="EMBL" id="JAHWGI010000014">
    <property type="protein sequence ID" value="KAK3907698.1"/>
    <property type="molecule type" value="Genomic_DNA"/>
</dbReference>
<evidence type="ECO:0000313" key="2">
    <source>
        <dbReference type="EMBL" id="KAK3907698.1"/>
    </source>
</evidence>
<organism evidence="2 3">
    <name type="scientific">Frankliniella fusca</name>
    <dbReference type="NCBI Taxonomy" id="407009"/>
    <lineage>
        <taxon>Eukaryota</taxon>
        <taxon>Metazoa</taxon>
        <taxon>Ecdysozoa</taxon>
        <taxon>Arthropoda</taxon>
        <taxon>Hexapoda</taxon>
        <taxon>Insecta</taxon>
        <taxon>Pterygota</taxon>
        <taxon>Neoptera</taxon>
        <taxon>Paraneoptera</taxon>
        <taxon>Thysanoptera</taxon>
        <taxon>Terebrantia</taxon>
        <taxon>Thripoidea</taxon>
        <taxon>Thripidae</taxon>
        <taxon>Frankliniella</taxon>
    </lineage>
</organism>
<feature type="compositionally biased region" description="Polar residues" evidence="1">
    <location>
        <begin position="59"/>
        <end position="70"/>
    </location>
</feature>
<dbReference type="AlphaFoldDB" id="A0AAE1L5Q5"/>
<dbReference type="Proteomes" id="UP001219518">
    <property type="component" value="Unassembled WGS sequence"/>
</dbReference>
<keyword evidence="3" id="KW-1185">Reference proteome</keyword>
<reference evidence="2" key="2">
    <citation type="journal article" date="2023" name="BMC Genomics">
        <title>Pest status, molecular evolution, and epigenetic factors derived from the genome assembly of Frankliniella fusca, a thysanopteran phytovirus vector.</title>
        <authorList>
            <person name="Catto M.A."/>
            <person name="Labadie P.E."/>
            <person name="Jacobson A.L."/>
            <person name="Kennedy G.G."/>
            <person name="Srinivasan R."/>
            <person name="Hunt B.G."/>
        </authorList>
    </citation>
    <scope>NUCLEOTIDE SEQUENCE</scope>
    <source>
        <strain evidence="2">PL_HMW_Pooled</strain>
    </source>
</reference>
<gene>
    <name evidence="2" type="ORF">KUF71_018334</name>
</gene>
<comment type="caution">
    <text evidence="2">The sequence shown here is derived from an EMBL/GenBank/DDBJ whole genome shotgun (WGS) entry which is preliminary data.</text>
</comment>
<feature type="region of interest" description="Disordered" evidence="1">
    <location>
        <begin position="22"/>
        <end position="88"/>
    </location>
</feature>
<reference evidence="2" key="1">
    <citation type="submission" date="2021-07" db="EMBL/GenBank/DDBJ databases">
        <authorList>
            <person name="Catto M.A."/>
            <person name="Jacobson A."/>
            <person name="Kennedy G."/>
            <person name="Labadie P."/>
            <person name="Hunt B.G."/>
            <person name="Srinivasan R."/>
        </authorList>
    </citation>
    <scope>NUCLEOTIDE SEQUENCE</scope>
    <source>
        <strain evidence="2">PL_HMW_Pooled</strain>
        <tissue evidence="2">Head</tissue>
    </source>
</reference>
<evidence type="ECO:0000256" key="1">
    <source>
        <dbReference type="SAM" id="MobiDB-lite"/>
    </source>
</evidence>
<proteinExistence type="predicted"/>
<evidence type="ECO:0000313" key="3">
    <source>
        <dbReference type="Proteomes" id="UP001219518"/>
    </source>
</evidence>
<name>A0AAE1L5Q5_9NEOP</name>
<sequence length="88" mass="9914">MLETNCIHLMENPVVTGNLTRACRQPQPLQQQQQQQRQQRTRTPSGFLPLGPAGLSPSDLRNPTPNSPRTPANLGFRRSKRCSHDKVE</sequence>
<accession>A0AAE1L5Q5</accession>
<feature type="compositionally biased region" description="Low complexity" evidence="1">
    <location>
        <begin position="24"/>
        <end position="44"/>
    </location>
</feature>
<protein>
    <submittedName>
        <fullName evidence="2">Oxysterol-binding protein-related protein 9</fullName>
    </submittedName>
</protein>